<dbReference type="PANTHER" id="PTHR43301:SF3">
    <property type="entry name" value="ARABINAN ENDO-1,5-ALPHA-L-ARABINOSIDASE A-RELATED"/>
    <property type="match status" value="1"/>
</dbReference>
<keyword evidence="4 5" id="KW-0326">Glycosidase</keyword>
<comment type="caution">
    <text evidence="7">The sequence shown here is derived from an EMBL/GenBank/DDBJ whole genome shotgun (WGS) entry which is preliminary data.</text>
</comment>
<dbReference type="Pfam" id="PF04616">
    <property type="entry name" value="Glyco_hydro_43"/>
    <property type="match status" value="1"/>
</dbReference>
<dbReference type="SUPFAM" id="SSF75005">
    <property type="entry name" value="Arabinanase/levansucrase/invertase"/>
    <property type="match status" value="1"/>
</dbReference>
<evidence type="ECO:0000256" key="4">
    <source>
        <dbReference type="ARBA" id="ARBA00023295"/>
    </source>
</evidence>
<evidence type="ECO:0000256" key="1">
    <source>
        <dbReference type="ARBA" id="ARBA00004834"/>
    </source>
</evidence>
<dbReference type="EMBL" id="JAADJT010000017">
    <property type="protein sequence ID" value="NGZ88079.1"/>
    <property type="molecule type" value="Genomic_DNA"/>
</dbReference>
<dbReference type="InterPro" id="IPR006710">
    <property type="entry name" value="Glyco_hydro_43"/>
</dbReference>
<keyword evidence="6" id="KW-0732">Signal</keyword>
<dbReference type="InterPro" id="IPR050727">
    <property type="entry name" value="GH43_arabinanases"/>
</dbReference>
<comment type="similarity">
    <text evidence="2 5">Belongs to the glycosyl hydrolase 43 family.</text>
</comment>
<keyword evidence="8" id="KW-1185">Reference proteome</keyword>
<evidence type="ECO:0000256" key="5">
    <source>
        <dbReference type="RuleBase" id="RU361187"/>
    </source>
</evidence>
<protein>
    <submittedName>
        <fullName evidence="7">Family 43 glycosylhydrolase</fullName>
    </submittedName>
</protein>
<reference evidence="8" key="1">
    <citation type="submission" date="2023-07" db="EMBL/GenBank/DDBJ databases">
        <title>Duganella aceri sp. nov., isolated from tree sap.</title>
        <authorList>
            <person name="Kim I.S."/>
        </authorList>
    </citation>
    <scope>NUCLEOTIDE SEQUENCE [LARGE SCALE GENOMIC DNA]</scope>
    <source>
        <strain evidence="8">SAP-35</strain>
    </source>
</reference>
<dbReference type="InterPro" id="IPR023296">
    <property type="entry name" value="Glyco_hydro_beta-prop_sf"/>
</dbReference>
<evidence type="ECO:0000256" key="2">
    <source>
        <dbReference type="ARBA" id="ARBA00009865"/>
    </source>
</evidence>
<feature type="signal peptide" evidence="6">
    <location>
        <begin position="1"/>
        <end position="18"/>
    </location>
</feature>
<proteinExistence type="inferred from homology"/>
<dbReference type="Proteomes" id="UP000666369">
    <property type="component" value="Unassembled WGS sequence"/>
</dbReference>
<evidence type="ECO:0000313" key="7">
    <source>
        <dbReference type="EMBL" id="NGZ88079.1"/>
    </source>
</evidence>
<dbReference type="Gene3D" id="2.115.10.20">
    <property type="entry name" value="Glycosyl hydrolase domain, family 43"/>
    <property type="match status" value="1"/>
</dbReference>
<feature type="chain" id="PRO_5045617657" evidence="6">
    <location>
        <begin position="19"/>
        <end position="323"/>
    </location>
</feature>
<evidence type="ECO:0000256" key="3">
    <source>
        <dbReference type="ARBA" id="ARBA00022801"/>
    </source>
</evidence>
<accession>A0ABX0FUE0</accession>
<evidence type="ECO:0000256" key="6">
    <source>
        <dbReference type="SAM" id="SignalP"/>
    </source>
</evidence>
<dbReference type="CDD" id="cd08984">
    <property type="entry name" value="GH43-like"/>
    <property type="match status" value="1"/>
</dbReference>
<comment type="pathway">
    <text evidence="1">Glycan metabolism; L-arabinan degradation.</text>
</comment>
<evidence type="ECO:0000313" key="8">
    <source>
        <dbReference type="Proteomes" id="UP000666369"/>
    </source>
</evidence>
<sequence>MRYLSLLFSLLLAASALADVVAPKPLYRDPVYDGAADPSIIYSPADKKWLMFYTNRRANVDGLDGVTWVHGTPIAIAESADGAHWSYRGVVAFPPEVPNTAGTPTFWAPAVIADGGTFHMFVTVVPGVFTDWAHPRSIVHLTSADLKQWTYQSTLALASDKVIDPALLRLPGGGWRMWYNDERSGKTIFFADSPDLYHWTDQGSAHLPRDRGEAPLAFRWQGHYWLLTDLLGNAGLGAFRSDDALTWSRQPASLLAVPGTGVDDQNGGHHPEVVVIGDRAFLFYFVHPGRPDNRRSAIQVAELKYVDGWLAVDRDAPVSIRLD</sequence>
<dbReference type="RefSeq" id="WP_166108199.1">
    <property type="nucleotide sequence ID" value="NZ_JAADJT010000017.1"/>
</dbReference>
<keyword evidence="3 5" id="KW-0378">Hydrolase</keyword>
<name>A0ABX0FUE0_9BURK</name>
<organism evidence="7 8">
    <name type="scientific">Duganella aceris</name>
    <dbReference type="NCBI Taxonomy" id="2703883"/>
    <lineage>
        <taxon>Bacteria</taxon>
        <taxon>Pseudomonadati</taxon>
        <taxon>Pseudomonadota</taxon>
        <taxon>Betaproteobacteria</taxon>
        <taxon>Burkholderiales</taxon>
        <taxon>Oxalobacteraceae</taxon>
        <taxon>Telluria group</taxon>
        <taxon>Duganella</taxon>
    </lineage>
</organism>
<gene>
    <name evidence="7" type="ORF">GW587_27940</name>
</gene>
<dbReference type="PANTHER" id="PTHR43301">
    <property type="entry name" value="ARABINAN ENDO-1,5-ALPHA-L-ARABINOSIDASE"/>
    <property type="match status" value="1"/>
</dbReference>